<feature type="region of interest" description="Disordered" evidence="1">
    <location>
        <begin position="53"/>
        <end position="88"/>
    </location>
</feature>
<proteinExistence type="predicted"/>
<evidence type="ECO:0000313" key="3">
    <source>
        <dbReference type="Proteomes" id="UP000527355"/>
    </source>
</evidence>
<feature type="region of interest" description="Disordered" evidence="1">
    <location>
        <begin position="139"/>
        <end position="193"/>
    </location>
</feature>
<dbReference type="Proteomes" id="UP000527355">
    <property type="component" value="Unassembled WGS sequence"/>
</dbReference>
<dbReference type="AlphaFoldDB" id="A0A7J7R3Q2"/>
<protein>
    <submittedName>
        <fullName evidence="2">Uncharacterized protein</fullName>
    </submittedName>
</protein>
<reference evidence="2 3" key="1">
    <citation type="journal article" date="2020" name="Nature">
        <title>Six reference-quality genomes reveal evolution of bat adaptations.</title>
        <authorList>
            <person name="Jebb D."/>
            <person name="Huang Z."/>
            <person name="Pippel M."/>
            <person name="Hughes G.M."/>
            <person name="Lavrichenko K."/>
            <person name="Devanna P."/>
            <person name="Winkler S."/>
            <person name="Jermiin L.S."/>
            <person name="Skirmuntt E.C."/>
            <person name="Katzourakis A."/>
            <person name="Burkitt-Gray L."/>
            <person name="Ray D.A."/>
            <person name="Sullivan K.A.M."/>
            <person name="Roscito J.G."/>
            <person name="Kirilenko B.M."/>
            <person name="Davalos L.M."/>
            <person name="Corthals A.P."/>
            <person name="Power M.L."/>
            <person name="Jones G."/>
            <person name="Ransome R.D."/>
            <person name="Dechmann D.K.N."/>
            <person name="Locatelli A.G."/>
            <person name="Puechmaille S.J."/>
            <person name="Fedrigo O."/>
            <person name="Jarvis E.D."/>
            <person name="Hiller M."/>
            <person name="Vernes S.C."/>
            <person name="Myers E.W."/>
            <person name="Teeling E.C."/>
        </authorList>
    </citation>
    <scope>NUCLEOTIDE SEQUENCE [LARGE SCALE GENOMIC DNA]</scope>
    <source>
        <strain evidence="2">MMyoMyo1</strain>
        <tissue evidence="2">Flight muscle</tissue>
    </source>
</reference>
<feature type="compositionally biased region" description="Polar residues" evidence="1">
    <location>
        <begin position="139"/>
        <end position="149"/>
    </location>
</feature>
<evidence type="ECO:0000256" key="1">
    <source>
        <dbReference type="SAM" id="MobiDB-lite"/>
    </source>
</evidence>
<gene>
    <name evidence="2" type="ORF">mMyoMyo1_010915</name>
</gene>
<dbReference type="EMBL" id="JABWUV010000038">
    <property type="protein sequence ID" value="KAF6270786.1"/>
    <property type="molecule type" value="Genomic_DNA"/>
</dbReference>
<evidence type="ECO:0000313" key="2">
    <source>
        <dbReference type="EMBL" id="KAF6270786.1"/>
    </source>
</evidence>
<accession>A0A7J7R3Q2</accession>
<keyword evidence="3" id="KW-1185">Reference proteome</keyword>
<comment type="caution">
    <text evidence="2">The sequence shown here is derived from an EMBL/GenBank/DDBJ whole genome shotgun (WGS) entry which is preliminary data.</text>
</comment>
<sequence>MAFVRHALSSLSLSARRQLKIETVTDVCVNHSGREGETLVKTQNRRLLDVGSFYERGPPGAPLGGGRPDTFPERPHGHLKTFPDPPREASRGLEGCRVCVEQHHCGPHAGAKGWPFHQGPVFLTLSSALQQVNAHTLTRTGTLPSSTPVLTARHSPPPWTEDLVSGVEMGKENSSGKPAEDQAGAWSWRGSAP</sequence>
<name>A0A7J7R3Q2_MYOMY</name>
<organism evidence="2 3">
    <name type="scientific">Myotis myotis</name>
    <name type="common">Greater mouse-eared bat</name>
    <name type="synonym">Vespertilio myotis</name>
    <dbReference type="NCBI Taxonomy" id="51298"/>
    <lineage>
        <taxon>Eukaryota</taxon>
        <taxon>Metazoa</taxon>
        <taxon>Chordata</taxon>
        <taxon>Craniata</taxon>
        <taxon>Vertebrata</taxon>
        <taxon>Euteleostomi</taxon>
        <taxon>Mammalia</taxon>
        <taxon>Eutheria</taxon>
        <taxon>Laurasiatheria</taxon>
        <taxon>Chiroptera</taxon>
        <taxon>Yangochiroptera</taxon>
        <taxon>Vespertilionidae</taxon>
        <taxon>Myotis</taxon>
    </lineage>
</organism>